<keyword evidence="3" id="KW-1185">Reference proteome</keyword>
<feature type="compositionally biased region" description="Polar residues" evidence="1">
    <location>
        <begin position="109"/>
        <end position="128"/>
    </location>
</feature>
<dbReference type="AlphaFoldDB" id="A0AA39C576"/>
<proteinExistence type="predicted"/>
<name>A0AA39C576_MICHY</name>
<reference evidence="2" key="2">
    <citation type="submission" date="2023-03" db="EMBL/GenBank/DDBJ databases">
        <authorList>
            <person name="Inwood S.N."/>
            <person name="Skelly J.G."/>
            <person name="Guhlin J."/>
            <person name="Harrop T.W.R."/>
            <person name="Goldson S.G."/>
            <person name="Dearden P.K."/>
        </authorList>
    </citation>
    <scope>NUCLEOTIDE SEQUENCE</scope>
    <source>
        <strain evidence="2">Lincoln</strain>
        <tissue evidence="2">Whole body</tissue>
    </source>
</reference>
<accession>A0AA39C576</accession>
<protein>
    <submittedName>
        <fullName evidence="2">Uncharacterized protein</fullName>
    </submittedName>
</protein>
<reference evidence="2" key="1">
    <citation type="journal article" date="2023" name="bioRxiv">
        <title>Scaffold-level genome assemblies of two parasitoid biocontrol wasps reveal the parthenogenesis mechanism and an associated novel virus.</title>
        <authorList>
            <person name="Inwood S."/>
            <person name="Skelly J."/>
            <person name="Guhlin J."/>
            <person name="Harrop T."/>
            <person name="Goldson S."/>
            <person name="Dearden P."/>
        </authorList>
    </citation>
    <scope>NUCLEOTIDE SEQUENCE</scope>
    <source>
        <strain evidence="2">Lincoln</strain>
        <tissue evidence="2">Whole body</tissue>
    </source>
</reference>
<dbReference type="EMBL" id="JAQQBR010002038">
    <property type="protein sequence ID" value="KAK0158043.1"/>
    <property type="molecule type" value="Genomic_DNA"/>
</dbReference>
<dbReference type="Proteomes" id="UP001168972">
    <property type="component" value="Unassembled WGS sequence"/>
</dbReference>
<sequence>MTGGGPAPVERADPIMDFIDETSGNIDVEIDCPFDSTAGFEKDYDMGFLNESLTVQDEDKVIYSETVVSHPGNQSQRQVSPYVVSSLKRKRTTSHENLKDHDEDIYIDINQSHPGNQNNRQVPSQLALSSKKKGTSSHENLKIKIMNKYIIYKTKQINEK</sequence>
<organism evidence="2 3">
    <name type="scientific">Microctonus hyperodae</name>
    <name type="common">Parasitoid wasp</name>
    <dbReference type="NCBI Taxonomy" id="165561"/>
    <lineage>
        <taxon>Eukaryota</taxon>
        <taxon>Metazoa</taxon>
        <taxon>Ecdysozoa</taxon>
        <taxon>Arthropoda</taxon>
        <taxon>Hexapoda</taxon>
        <taxon>Insecta</taxon>
        <taxon>Pterygota</taxon>
        <taxon>Neoptera</taxon>
        <taxon>Endopterygota</taxon>
        <taxon>Hymenoptera</taxon>
        <taxon>Apocrita</taxon>
        <taxon>Ichneumonoidea</taxon>
        <taxon>Braconidae</taxon>
        <taxon>Euphorinae</taxon>
        <taxon>Microctonus</taxon>
    </lineage>
</organism>
<comment type="caution">
    <text evidence="2">The sequence shown here is derived from an EMBL/GenBank/DDBJ whole genome shotgun (WGS) entry which is preliminary data.</text>
</comment>
<gene>
    <name evidence="2" type="ORF">PV327_011224</name>
</gene>
<feature type="region of interest" description="Disordered" evidence="1">
    <location>
        <begin position="109"/>
        <end position="139"/>
    </location>
</feature>
<evidence type="ECO:0000313" key="3">
    <source>
        <dbReference type="Proteomes" id="UP001168972"/>
    </source>
</evidence>
<evidence type="ECO:0000256" key="1">
    <source>
        <dbReference type="SAM" id="MobiDB-lite"/>
    </source>
</evidence>
<evidence type="ECO:0000313" key="2">
    <source>
        <dbReference type="EMBL" id="KAK0158043.1"/>
    </source>
</evidence>